<dbReference type="AlphaFoldDB" id="A0A7J6MK09"/>
<dbReference type="OrthoDB" id="419198at2759"/>
<name>A0A7J6MK09_PERCH</name>
<gene>
    <name evidence="1" type="ORF">FOL47_001198</name>
</gene>
<dbReference type="InterPro" id="IPR052942">
    <property type="entry name" value="LPS_cholinephosphotransferase"/>
</dbReference>
<keyword evidence="2" id="KW-1185">Reference proteome</keyword>
<organism evidence="1 2">
    <name type="scientific">Perkinsus chesapeaki</name>
    <name type="common">Clam parasite</name>
    <name type="synonym">Perkinsus andrewsi</name>
    <dbReference type="NCBI Taxonomy" id="330153"/>
    <lineage>
        <taxon>Eukaryota</taxon>
        <taxon>Sar</taxon>
        <taxon>Alveolata</taxon>
        <taxon>Perkinsozoa</taxon>
        <taxon>Perkinsea</taxon>
        <taxon>Perkinsida</taxon>
        <taxon>Perkinsidae</taxon>
        <taxon>Perkinsus</taxon>
    </lineage>
</organism>
<dbReference type="EMBL" id="JAAPAO010000127">
    <property type="protein sequence ID" value="KAF4671825.1"/>
    <property type="molecule type" value="Genomic_DNA"/>
</dbReference>
<protein>
    <submittedName>
        <fullName evidence="1">Uncharacterized protein</fullName>
    </submittedName>
</protein>
<dbReference type="Proteomes" id="UP000591131">
    <property type="component" value="Unassembled WGS sequence"/>
</dbReference>
<dbReference type="PANTHER" id="PTHR43404">
    <property type="entry name" value="LIPOPOLYSACCHARIDE CHOLINEPHOSPHOTRANSFERASE LICD"/>
    <property type="match status" value="1"/>
</dbReference>
<proteinExistence type="predicted"/>
<accession>A0A7J6MK09</accession>
<evidence type="ECO:0000313" key="1">
    <source>
        <dbReference type="EMBL" id="KAF4671825.1"/>
    </source>
</evidence>
<sequence length="303" mass="34471">MANDRSGFIQMGLWADVVDERRKSSNWPSGDLTIPRSDCLSYEDLLINDNWQSRLTCVLDTTRVLLEALDSVGIKERFIAWGNLIGWVRHNHGLVPWDYDADIALTKESCRSSMQELKKRGHRNIAQVLQEILPEGYMMARIAKTDVHNLDAFDDCEQDEIRIEQFADGRRTCFVDLWFTTREATPNSGCTCDDDVPSPRMCFNSFDAKRGCFAEEDIFPLTKGLLSNTVEVEVPKNAEKVVKRMYPDGVGIENLAAVPVNVFFEHGWIMVVANERTPFAVIKHLDAIRITLLLALAIDQDRM</sequence>
<reference evidence="1 2" key="1">
    <citation type="submission" date="2020-04" db="EMBL/GenBank/DDBJ databases">
        <title>Perkinsus chesapeaki whole genome sequence.</title>
        <authorList>
            <person name="Bogema D.R."/>
        </authorList>
    </citation>
    <scope>NUCLEOTIDE SEQUENCE [LARGE SCALE GENOMIC DNA]</scope>
    <source>
        <strain evidence="1">ATCC PRA-425</strain>
    </source>
</reference>
<dbReference type="PANTHER" id="PTHR43404:SF1">
    <property type="entry name" value="MNN4P"/>
    <property type="match status" value="1"/>
</dbReference>
<comment type="caution">
    <text evidence="1">The sequence shown here is derived from an EMBL/GenBank/DDBJ whole genome shotgun (WGS) entry which is preliminary data.</text>
</comment>
<evidence type="ECO:0000313" key="2">
    <source>
        <dbReference type="Proteomes" id="UP000591131"/>
    </source>
</evidence>